<evidence type="ECO:0000313" key="3">
    <source>
        <dbReference type="Proteomes" id="UP000037274"/>
    </source>
</evidence>
<name>A0ABR5HRW3_STRLW</name>
<evidence type="ECO:0000256" key="1">
    <source>
        <dbReference type="SAM" id="MobiDB-lite"/>
    </source>
</evidence>
<feature type="compositionally biased region" description="Low complexity" evidence="1">
    <location>
        <begin position="58"/>
        <end position="67"/>
    </location>
</feature>
<sequence length="139" mass="14222">MRRPAARTSRPISAAVFQNSGSPSPRARSPGTAEGSPDARAAMADRTSVSSDGPDRTAPPAALPALARSPALQVLPVPALLPMLPVLAVLATPALSAVPVGPSYIVLPRTRVRAPVPGTARHPPGAPASPSTRKTTRRH</sequence>
<dbReference type="EMBL" id="LFEH01000150">
    <property type="protein sequence ID" value="KMS69190.1"/>
    <property type="molecule type" value="Genomic_DNA"/>
</dbReference>
<keyword evidence="3" id="KW-1185">Reference proteome</keyword>
<evidence type="ECO:0000313" key="2">
    <source>
        <dbReference type="EMBL" id="KMS69190.1"/>
    </source>
</evidence>
<comment type="caution">
    <text evidence="2">The sequence shown here is derived from an EMBL/GenBank/DDBJ whole genome shotgun (WGS) entry which is preliminary data.</text>
</comment>
<reference evidence="2 3" key="1">
    <citation type="submission" date="2015-06" db="EMBL/GenBank/DDBJ databases">
        <title>Draft genome sequence of Streptomyces leeuwenhoekii C58, which produces the novel lasso peptide, chaxapeptin.</title>
        <authorList>
            <person name="Yi Y."/>
            <person name="Hai D."/>
            <person name="Jaspars M."/>
            <person name="Sheng H."/>
            <person name="Rateb M.E."/>
            <person name="Bull A."/>
            <person name="Goodfellow M."/>
            <person name="Asenjo J.A."/>
            <person name="Ebel R."/>
        </authorList>
    </citation>
    <scope>NUCLEOTIDE SEQUENCE [LARGE SCALE GENOMIC DNA]</scope>
    <source>
        <strain evidence="2 3">C58</strain>
    </source>
</reference>
<feature type="compositionally biased region" description="Low complexity" evidence="1">
    <location>
        <begin position="20"/>
        <end position="31"/>
    </location>
</feature>
<protein>
    <submittedName>
        <fullName evidence="2">Uncharacterized protein</fullName>
    </submittedName>
</protein>
<dbReference type="Proteomes" id="UP000037274">
    <property type="component" value="Unassembled WGS sequence"/>
</dbReference>
<proteinExistence type="predicted"/>
<gene>
    <name evidence="2" type="ORF">ACH49_26525</name>
</gene>
<feature type="region of interest" description="Disordered" evidence="1">
    <location>
        <begin position="115"/>
        <end position="139"/>
    </location>
</feature>
<organism evidence="2 3">
    <name type="scientific">Streptomyces leeuwenhoekii</name>
    <dbReference type="NCBI Taxonomy" id="1437453"/>
    <lineage>
        <taxon>Bacteria</taxon>
        <taxon>Bacillati</taxon>
        <taxon>Actinomycetota</taxon>
        <taxon>Actinomycetes</taxon>
        <taxon>Kitasatosporales</taxon>
        <taxon>Streptomycetaceae</taxon>
        <taxon>Streptomyces</taxon>
    </lineage>
</organism>
<accession>A0ABR5HRW3</accession>
<feature type="region of interest" description="Disordered" evidence="1">
    <location>
        <begin position="1"/>
        <end position="67"/>
    </location>
</feature>